<comment type="caution">
    <text evidence="1">The sequence shown here is derived from an EMBL/GenBank/DDBJ whole genome shotgun (WGS) entry which is preliminary data.</text>
</comment>
<evidence type="ECO:0000313" key="1">
    <source>
        <dbReference type="EMBL" id="KAK1402811.1"/>
    </source>
</evidence>
<dbReference type="AlphaFoldDB" id="A0AAD8NBT6"/>
<accession>A0AAD8NBT6</accession>
<gene>
    <name evidence="1" type="ORF">POM88_002416</name>
</gene>
<name>A0AAD8NBT6_9APIA</name>
<proteinExistence type="predicted"/>
<reference evidence="1" key="2">
    <citation type="submission" date="2023-05" db="EMBL/GenBank/DDBJ databases">
        <authorList>
            <person name="Schelkunov M.I."/>
        </authorList>
    </citation>
    <scope>NUCLEOTIDE SEQUENCE</scope>
    <source>
        <strain evidence="1">Hsosn_3</strain>
        <tissue evidence="1">Leaf</tissue>
    </source>
</reference>
<reference evidence="1" key="1">
    <citation type="submission" date="2023-02" db="EMBL/GenBank/DDBJ databases">
        <title>Genome of toxic invasive species Heracleum sosnowskyi carries increased number of genes despite the absence of recent whole-genome duplications.</title>
        <authorList>
            <person name="Schelkunov M."/>
            <person name="Shtratnikova V."/>
            <person name="Makarenko M."/>
            <person name="Klepikova A."/>
            <person name="Omelchenko D."/>
            <person name="Novikova G."/>
            <person name="Obukhova E."/>
            <person name="Bogdanov V."/>
            <person name="Penin A."/>
            <person name="Logacheva M."/>
        </authorList>
    </citation>
    <scope>NUCLEOTIDE SEQUENCE</scope>
    <source>
        <strain evidence="1">Hsosn_3</strain>
        <tissue evidence="1">Leaf</tissue>
    </source>
</reference>
<dbReference type="Proteomes" id="UP001237642">
    <property type="component" value="Unassembled WGS sequence"/>
</dbReference>
<keyword evidence="2" id="KW-1185">Reference proteome</keyword>
<organism evidence="1 2">
    <name type="scientific">Heracleum sosnowskyi</name>
    <dbReference type="NCBI Taxonomy" id="360622"/>
    <lineage>
        <taxon>Eukaryota</taxon>
        <taxon>Viridiplantae</taxon>
        <taxon>Streptophyta</taxon>
        <taxon>Embryophyta</taxon>
        <taxon>Tracheophyta</taxon>
        <taxon>Spermatophyta</taxon>
        <taxon>Magnoliopsida</taxon>
        <taxon>eudicotyledons</taxon>
        <taxon>Gunneridae</taxon>
        <taxon>Pentapetalae</taxon>
        <taxon>asterids</taxon>
        <taxon>campanulids</taxon>
        <taxon>Apiales</taxon>
        <taxon>Apiaceae</taxon>
        <taxon>Apioideae</taxon>
        <taxon>apioid superclade</taxon>
        <taxon>Tordylieae</taxon>
        <taxon>Tordyliinae</taxon>
        <taxon>Heracleum</taxon>
    </lineage>
</organism>
<dbReference type="EMBL" id="JAUIZM010000001">
    <property type="protein sequence ID" value="KAK1402811.1"/>
    <property type="molecule type" value="Genomic_DNA"/>
</dbReference>
<sequence length="106" mass="12225">MFWGPNTVFKRKSGPAEGGSQVQISQLVGKNIIVLFEDYWLKLYPLPMKMLGERYMQMKVDIIFARVIIYICVCDELNNVFYEKNNEAMQPHGTGCSRIQGTRSRS</sequence>
<protein>
    <submittedName>
        <fullName evidence="1">Uncharacterized protein</fullName>
    </submittedName>
</protein>
<evidence type="ECO:0000313" key="2">
    <source>
        <dbReference type="Proteomes" id="UP001237642"/>
    </source>
</evidence>